<feature type="compositionally biased region" description="Basic and acidic residues" evidence="9">
    <location>
        <begin position="218"/>
        <end position="234"/>
    </location>
</feature>
<evidence type="ECO:0000256" key="2">
    <source>
        <dbReference type="ARBA" id="ARBA00006916"/>
    </source>
</evidence>
<evidence type="ECO:0000313" key="10">
    <source>
        <dbReference type="EMBL" id="QDZ19195.1"/>
    </source>
</evidence>
<dbReference type="InterPro" id="IPR050786">
    <property type="entry name" value="EFG1_rRNA-proc"/>
</dbReference>
<dbReference type="InterPro" id="IPR019310">
    <property type="entry name" value="Efg1"/>
</dbReference>
<dbReference type="GO" id="GO:0030688">
    <property type="term" value="C:preribosome, small subunit precursor"/>
    <property type="evidence" value="ECO:0007669"/>
    <property type="project" value="TreeGrafter"/>
</dbReference>
<evidence type="ECO:0000256" key="7">
    <source>
        <dbReference type="ARBA" id="ARBA00023242"/>
    </source>
</evidence>
<dbReference type="AlphaFoldDB" id="A0A5B8MHR3"/>
<gene>
    <name evidence="10" type="ORF">A3770_02p17130</name>
</gene>
<protein>
    <recommendedName>
        <fullName evidence="3">rRNA-processing protein EFG1</fullName>
    </recommendedName>
    <alternativeName>
        <fullName evidence="4">rRNA-processing protein efg1</fullName>
    </alternativeName>
</protein>
<dbReference type="Proteomes" id="UP000316726">
    <property type="component" value="Chromosome 2"/>
</dbReference>
<dbReference type="PANTHER" id="PTHR33911:SF1">
    <property type="entry name" value="RRNA-PROCESSING PROTEIN EFG1"/>
    <property type="match status" value="1"/>
</dbReference>
<proteinExistence type="inferred from homology"/>
<sequence>MVKRVSIKNSMRSLKRLIAKLEEGSDKRVKLEKSLAELESKRLDVIRVEREKKNAKRYRGIRFIEGQKLTRKLKQLRKSLATAEGEDRESVDTEIQKVSRDLLYIKHYPNSEKYISILLPATEENAAHIARIRRSIEEKLKEAAIVGEADEGAAIAATWDGVAKEEDDMAEEDDFFLGEGEEDPAPAAPESLPVPSFDLGDLEEDRQGSGEGAGLAHDNGDARKRKEPRRRDFKSPGGRQGGSKKFELRRHGDFRAEGEAGAGHGGEDRRKEPTRRRDVLRKPSGHKEDSRKPDPGPDKPKQPTRTRAEGGRKRRRKKN</sequence>
<feature type="compositionally biased region" description="Basic and acidic residues" evidence="9">
    <location>
        <begin position="244"/>
        <end position="258"/>
    </location>
</feature>
<keyword evidence="5" id="KW-0698">rRNA processing</keyword>
<dbReference type="STRING" id="1764295.A0A5B8MHR3"/>
<dbReference type="GO" id="GO:0005730">
    <property type="term" value="C:nucleolus"/>
    <property type="evidence" value="ECO:0007669"/>
    <property type="project" value="UniProtKB-SubCell"/>
</dbReference>
<dbReference type="GO" id="GO:0000462">
    <property type="term" value="P:maturation of SSU-rRNA from tricistronic rRNA transcript (SSU-rRNA, 5.8S rRNA, LSU-rRNA)"/>
    <property type="evidence" value="ECO:0007669"/>
    <property type="project" value="TreeGrafter"/>
</dbReference>
<name>A0A5B8MHR3_9CHLO</name>
<comment type="subcellular location">
    <subcellularLocation>
        <location evidence="1">Nucleus</location>
        <location evidence="1">Nucleolus</location>
    </subcellularLocation>
</comment>
<evidence type="ECO:0000256" key="5">
    <source>
        <dbReference type="ARBA" id="ARBA00022552"/>
    </source>
</evidence>
<keyword evidence="7" id="KW-0539">Nucleus</keyword>
<organism evidence="10 11">
    <name type="scientific">Chloropicon primus</name>
    <dbReference type="NCBI Taxonomy" id="1764295"/>
    <lineage>
        <taxon>Eukaryota</taxon>
        <taxon>Viridiplantae</taxon>
        <taxon>Chlorophyta</taxon>
        <taxon>Chloropicophyceae</taxon>
        <taxon>Chloropicales</taxon>
        <taxon>Chloropicaceae</taxon>
        <taxon>Chloropicon</taxon>
    </lineage>
</organism>
<feature type="coiled-coil region" evidence="8">
    <location>
        <begin position="14"/>
        <end position="86"/>
    </location>
</feature>
<evidence type="ECO:0000256" key="1">
    <source>
        <dbReference type="ARBA" id="ARBA00004604"/>
    </source>
</evidence>
<comment type="similarity">
    <text evidence="2">Belongs to the EFG1 family.</text>
</comment>
<keyword evidence="6 8" id="KW-0175">Coiled coil</keyword>
<dbReference type="EMBL" id="CP031035">
    <property type="protein sequence ID" value="QDZ19195.1"/>
    <property type="molecule type" value="Genomic_DNA"/>
</dbReference>
<feature type="region of interest" description="Disordered" evidence="9">
    <location>
        <begin position="177"/>
        <end position="319"/>
    </location>
</feature>
<evidence type="ECO:0000256" key="6">
    <source>
        <dbReference type="ARBA" id="ARBA00023054"/>
    </source>
</evidence>
<evidence type="ECO:0000313" key="11">
    <source>
        <dbReference type="Proteomes" id="UP000316726"/>
    </source>
</evidence>
<reference evidence="10 11" key="1">
    <citation type="submission" date="2018-07" db="EMBL/GenBank/DDBJ databases">
        <title>The complete nuclear genome of the prasinophyte Chloropicon primus (CCMP1205).</title>
        <authorList>
            <person name="Pombert J.-F."/>
            <person name="Otis C."/>
            <person name="Turmel M."/>
            <person name="Lemieux C."/>
        </authorList>
    </citation>
    <scope>NUCLEOTIDE SEQUENCE [LARGE SCALE GENOMIC DNA]</scope>
    <source>
        <strain evidence="10 11">CCMP1205</strain>
    </source>
</reference>
<evidence type="ECO:0000256" key="4">
    <source>
        <dbReference type="ARBA" id="ARBA00019827"/>
    </source>
</evidence>
<feature type="compositionally biased region" description="Basic and acidic residues" evidence="9">
    <location>
        <begin position="265"/>
        <end position="311"/>
    </location>
</feature>
<dbReference type="OrthoDB" id="47732at2759"/>
<keyword evidence="11" id="KW-1185">Reference proteome</keyword>
<accession>A0A5B8MHR3</accession>
<evidence type="ECO:0000256" key="9">
    <source>
        <dbReference type="SAM" id="MobiDB-lite"/>
    </source>
</evidence>
<evidence type="ECO:0000256" key="8">
    <source>
        <dbReference type="SAM" id="Coils"/>
    </source>
</evidence>
<dbReference type="PANTHER" id="PTHR33911">
    <property type="entry name" value="RRNA-PROCESSING PROTEIN EFG1"/>
    <property type="match status" value="1"/>
</dbReference>
<dbReference type="Pfam" id="PF10153">
    <property type="entry name" value="Efg1"/>
    <property type="match status" value="1"/>
</dbReference>
<evidence type="ECO:0000256" key="3">
    <source>
        <dbReference type="ARBA" id="ARBA00018689"/>
    </source>
</evidence>